<evidence type="ECO:0000313" key="7">
    <source>
        <dbReference type="Proteomes" id="UP000001817"/>
    </source>
</evidence>
<organism evidence="6 7">
    <name type="scientific">Paraburkholderia xenovorans (strain LB400)</name>
    <dbReference type="NCBI Taxonomy" id="266265"/>
    <lineage>
        <taxon>Bacteria</taxon>
        <taxon>Pseudomonadati</taxon>
        <taxon>Pseudomonadota</taxon>
        <taxon>Betaproteobacteria</taxon>
        <taxon>Burkholderiales</taxon>
        <taxon>Burkholderiaceae</taxon>
        <taxon>Paraburkholderia</taxon>
    </lineage>
</organism>
<evidence type="ECO:0000313" key="6">
    <source>
        <dbReference type="EMBL" id="ABE29371.1"/>
    </source>
</evidence>
<dbReference type="AlphaFoldDB" id="Q143W8"/>
<dbReference type="EMBL" id="CP000270">
    <property type="protein sequence ID" value="ABE29371.1"/>
    <property type="molecule type" value="Genomic_DNA"/>
</dbReference>
<comment type="similarity">
    <text evidence="2">Belongs to the FAH family.</text>
</comment>
<dbReference type="KEGG" id="bxb:DR64_1315"/>
<dbReference type="eggNOG" id="COG0179">
    <property type="taxonomic scope" value="Bacteria"/>
</dbReference>
<dbReference type="GO" id="GO:0018773">
    <property type="term" value="F:acetylpyruvate hydrolase activity"/>
    <property type="evidence" value="ECO:0007669"/>
    <property type="project" value="TreeGrafter"/>
</dbReference>
<keyword evidence="4 6" id="KW-0378">Hydrolase</keyword>
<dbReference type="SUPFAM" id="SSF56529">
    <property type="entry name" value="FAH"/>
    <property type="match status" value="1"/>
</dbReference>
<dbReference type="OrthoDB" id="8582489at2"/>
<dbReference type="Proteomes" id="UP000001817">
    <property type="component" value="Chromosome 1"/>
</dbReference>
<dbReference type="Pfam" id="PF01557">
    <property type="entry name" value="FAA_hydrolase"/>
    <property type="match status" value="1"/>
</dbReference>
<dbReference type="InterPro" id="IPR011234">
    <property type="entry name" value="Fumarylacetoacetase-like_C"/>
</dbReference>
<comment type="cofactor">
    <cofactor evidence="1">
        <name>Mg(2+)</name>
        <dbReference type="ChEBI" id="CHEBI:18420"/>
    </cofactor>
</comment>
<dbReference type="PANTHER" id="PTHR11820">
    <property type="entry name" value="ACYLPYRUVASE"/>
    <property type="match status" value="1"/>
</dbReference>
<dbReference type="STRING" id="266265.Bxe_A3618"/>
<evidence type="ECO:0000256" key="3">
    <source>
        <dbReference type="ARBA" id="ARBA00022723"/>
    </source>
</evidence>
<evidence type="ECO:0000256" key="4">
    <source>
        <dbReference type="ARBA" id="ARBA00022801"/>
    </source>
</evidence>
<dbReference type="FunFam" id="3.90.850.10:FF:000002">
    <property type="entry name" value="2-hydroxyhepta-2,4-diene-1,7-dioate isomerase"/>
    <property type="match status" value="1"/>
</dbReference>
<dbReference type="PATRIC" id="fig|266265.5.peg.848"/>
<accession>Q143W8</accession>
<dbReference type="InterPro" id="IPR036663">
    <property type="entry name" value="Fumarylacetoacetase_C_sf"/>
</dbReference>
<evidence type="ECO:0000256" key="1">
    <source>
        <dbReference type="ARBA" id="ARBA00001946"/>
    </source>
</evidence>
<dbReference type="KEGG" id="bxe:Bxe_A3618"/>
<sequence length="304" mass="32708">MKFTTFACDGQPCLGVATENDTVLSLTHTWGAGPLIDGAAPRDIGQLIELGDNALKVVRTIIEDQAGSEVYRHAAHTLQFLPPLGVPRKNVFCVGRNYREHIIEGNLAAGRDPHDFPKALELFTKPPTAIVGHRAPVKLHAHVTKLLDYEIELGIVIGKRGIDIPREAALDYVFGYTIVNDITARDLQKRHGQWFKGKALDTSCPVGPYVLHGSAVRDPQAFELDLDVNGELRQRASTASMLFGVAEIIEQLSAGLTLEPGDLIATGTPSGVGFAMQPPRALAAGDTVRARIGGIGELSNTIVE</sequence>
<proteinExistence type="inferred from homology"/>
<reference evidence="6 7" key="1">
    <citation type="journal article" date="2006" name="Proc. Natl. Acad. Sci. U.S.A.">
        <title>Burkholderia xenovorans LB400 harbors a multi-replicon, 9.73-Mbp genome shaped for versatility.</title>
        <authorList>
            <person name="Chain P.S."/>
            <person name="Denef V.J."/>
            <person name="Konstantinidis K.T."/>
            <person name="Vergez L.M."/>
            <person name="Agullo L."/>
            <person name="Reyes V.L."/>
            <person name="Hauser L."/>
            <person name="Cordova M."/>
            <person name="Gomez L."/>
            <person name="Gonzalez M."/>
            <person name="Land M."/>
            <person name="Lao V."/>
            <person name="Larimer F."/>
            <person name="LiPuma J.J."/>
            <person name="Mahenthiralingam E."/>
            <person name="Malfatti S.A."/>
            <person name="Marx C.J."/>
            <person name="Parnell J.J."/>
            <person name="Ramette A."/>
            <person name="Richardson P."/>
            <person name="Seeger M."/>
            <person name="Smith D."/>
            <person name="Spilker T."/>
            <person name="Sul W.J."/>
            <person name="Tsoi T.V."/>
            <person name="Ulrich L.E."/>
            <person name="Zhulin I.B."/>
            <person name="Tiedje J.M."/>
        </authorList>
    </citation>
    <scope>NUCLEOTIDE SEQUENCE [LARGE SCALE GENOMIC DNA]</scope>
    <source>
        <strain evidence="6 7">LB400</strain>
    </source>
</reference>
<keyword evidence="3" id="KW-0479">Metal-binding</keyword>
<evidence type="ECO:0000256" key="2">
    <source>
        <dbReference type="ARBA" id="ARBA00010211"/>
    </source>
</evidence>
<gene>
    <name evidence="6" type="ORF">Bxe_A3618</name>
</gene>
<keyword evidence="7" id="KW-1185">Reference proteome</keyword>
<dbReference type="GO" id="GO:0046872">
    <property type="term" value="F:metal ion binding"/>
    <property type="evidence" value="ECO:0007669"/>
    <property type="project" value="UniProtKB-KW"/>
</dbReference>
<feature type="domain" description="Fumarylacetoacetase-like C-terminal" evidence="5">
    <location>
        <begin position="91"/>
        <end position="303"/>
    </location>
</feature>
<protein>
    <submittedName>
        <fullName evidence="6">Hydrolase</fullName>
    </submittedName>
</protein>
<dbReference type="PANTHER" id="PTHR11820:SF7">
    <property type="entry name" value="ACYLPYRUVASE FAHD1, MITOCHONDRIAL"/>
    <property type="match status" value="1"/>
</dbReference>
<dbReference type="Gene3D" id="3.90.850.10">
    <property type="entry name" value="Fumarylacetoacetase-like, C-terminal domain"/>
    <property type="match status" value="1"/>
</dbReference>
<dbReference type="GO" id="GO:0019752">
    <property type="term" value="P:carboxylic acid metabolic process"/>
    <property type="evidence" value="ECO:0007669"/>
    <property type="project" value="UniProtKB-ARBA"/>
</dbReference>
<evidence type="ECO:0000259" key="5">
    <source>
        <dbReference type="Pfam" id="PF01557"/>
    </source>
</evidence>
<name>Q143W8_PARXL</name>
<dbReference type="GO" id="GO:0016853">
    <property type="term" value="F:isomerase activity"/>
    <property type="evidence" value="ECO:0007669"/>
    <property type="project" value="UniProtKB-ARBA"/>
</dbReference>